<dbReference type="PANTHER" id="PTHR30349">
    <property type="entry name" value="PHAGE INTEGRASE-RELATED"/>
    <property type="match status" value="1"/>
</dbReference>
<dbReference type="GO" id="GO:0006310">
    <property type="term" value="P:DNA recombination"/>
    <property type="evidence" value="ECO:0007669"/>
    <property type="project" value="UniProtKB-KW"/>
</dbReference>
<sequence length="402" mass="45250">MQRLPDGRYRLRGEYVDPKTGKRRELDRRVEAADDLDAASIRAKLLDEATAGRAERRARARLGEALDAWLASKVLTIRPSTHDRYTTAVEKWKGAIGEYFLDAIEPDDVRGVLAGWRDNERATETINGRLRVLRTFAKDTRAPHIVDGVAALPTTLEEDEAAEDEGRGLTVDELRSLLDVGPRAPLLLLREDKKTPRFKTLPKGWARAWALVATLAWTGLRPAEAAALRWDDVDLEAGVLRIRRSHWRGIIGHPKARASKRRVAIAPELASLLRAHRETMLRQQWAGTESGLVFPSPRYGRPSKAKRRKGELVELTTNTYARKTIEKMIEAAGIDLGERPALYCLRHTMNNLVRQHATEEVRRSIIGHAEEVETYTHVAIEEQRAAFSRVTAVVRARALSEA</sequence>
<gene>
    <name evidence="8" type="ORF">DB32_005990</name>
</gene>
<dbReference type="KEGG" id="samy:DB32_005990"/>
<evidence type="ECO:0000313" key="8">
    <source>
        <dbReference type="EMBL" id="AKF08841.1"/>
    </source>
</evidence>
<comment type="similarity">
    <text evidence="1">Belongs to the 'phage' integrase family.</text>
</comment>
<evidence type="ECO:0000259" key="7">
    <source>
        <dbReference type="PROSITE" id="PS51900"/>
    </source>
</evidence>
<dbReference type="PROSITE" id="PS51898">
    <property type="entry name" value="TYR_RECOMBINASE"/>
    <property type="match status" value="1"/>
</dbReference>
<dbReference type="InterPro" id="IPR011010">
    <property type="entry name" value="DNA_brk_join_enz"/>
</dbReference>
<evidence type="ECO:0000256" key="2">
    <source>
        <dbReference type="ARBA" id="ARBA00022908"/>
    </source>
</evidence>
<feature type="domain" description="Core-binding (CB)" evidence="7">
    <location>
        <begin position="60"/>
        <end position="141"/>
    </location>
</feature>
<dbReference type="OrthoDB" id="9789256at2"/>
<dbReference type="GO" id="GO:0015074">
    <property type="term" value="P:DNA integration"/>
    <property type="evidence" value="ECO:0007669"/>
    <property type="project" value="UniProtKB-KW"/>
</dbReference>
<dbReference type="PANTHER" id="PTHR30349:SF41">
    <property type="entry name" value="INTEGRASE_RECOMBINASE PROTEIN MJ0367-RELATED"/>
    <property type="match status" value="1"/>
</dbReference>
<accession>A0A0F6YKW0</accession>
<dbReference type="InterPro" id="IPR050090">
    <property type="entry name" value="Tyrosine_recombinase_XerCD"/>
</dbReference>
<evidence type="ECO:0000256" key="4">
    <source>
        <dbReference type="ARBA" id="ARBA00023172"/>
    </source>
</evidence>
<dbReference type="PROSITE" id="PS51900">
    <property type="entry name" value="CB"/>
    <property type="match status" value="1"/>
</dbReference>
<dbReference type="InterPro" id="IPR002104">
    <property type="entry name" value="Integrase_catalytic"/>
</dbReference>
<dbReference type="Gene3D" id="1.10.150.130">
    <property type="match status" value="1"/>
</dbReference>
<dbReference type="EMBL" id="CP011125">
    <property type="protein sequence ID" value="AKF08841.1"/>
    <property type="molecule type" value="Genomic_DNA"/>
</dbReference>
<keyword evidence="9" id="KW-1185">Reference proteome</keyword>
<evidence type="ECO:0000259" key="6">
    <source>
        <dbReference type="PROSITE" id="PS51898"/>
    </source>
</evidence>
<reference evidence="8 9" key="1">
    <citation type="submission" date="2015-03" db="EMBL/GenBank/DDBJ databases">
        <title>Genome assembly of Sandaracinus amylolyticus DSM 53668.</title>
        <authorList>
            <person name="Sharma G."/>
            <person name="Subramanian S."/>
        </authorList>
    </citation>
    <scope>NUCLEOTIDE SEQUENCE [LARGE SCALE GENOMIC DNA]</scope>
    <source>
        <strain evidence="8 9">DSM 53668</strain>
    </source>
</reference>
<evidence type="ECO:0000256" key="3">
    <source>
        <dbReference type="ARBA" id="ARBA00023125"/>
    </source>
</evidence>
<feature type="domain" description="Tyr recombinase" evidence="6">
    <location>
        <begin position="164"/>
        <end position="388"/>
    </location>
</feature>
<dbReference type="Proteomes" id="UP000034883">
    <property type="component" value="Chromosome"/>
</dbReference>
<protein>
    <submittedName>
        <fullName evidence="8">Integrase</fullName>
    </submittedName>
</protein>
<proteinExistence type="inferred from homology"/>
<dbReference type="InterPro" id="IPR044068">
    <property type="entry name" value="CB"/>
</dbReference>
<keyword evidence="4" id="KW-0233">DNA recombination</keyword>
<evidence type="ECO:0000256" key="1">
    <source>
        <dbReference type="ARBA" id="ARBA00008857"/>
    </source>
</evidence>
<dbReference type="Pfam" id="PF00589">
    <property type="entry name" value="Phage_integrase"/>
    <property type="match status" value="1"/>
</dbReference>
<dbReference type="InterPro" id="IPR013762">
    <property type="entry name" value="Integrase-like_cat_sf"/>
</dbReference>
<dbReference type="InterPro" id="IPR010998">
    <property type="entry name" value="Integrase_recombinase_N"/>
</dbReference>
<name>A0A0F6YKW0_9BACT</name>
<evidence type="ECO:0000313" key="9">
    <source>
        <dbReference type="Proteomes" id="UP000034883"/>
    </source>
</evidence>
<evidence type="ECO:0000256" key="5">
    <source>
        <dbReference type="PROSITE-ProRule" id="PRU01248"/>
    </source>
</evidence>
<dbReference type="CDD" id="cd00397">
    <property type="entry name" value="DNA_BRE_C"/>
    <property type="match status" value="1"/>
</dbReference>
<dbReference type="GO" id="GO:0003677">
    <property type="term" value="F:DNA binding"/>
    <property type="evidence" value="ECO:0007669"/>
    <property type="project" value="UniProtKB-UniRule"/>
</dbReference>
<organism evidence="8 9">
    <name type="scientific">Sandaracinus amylolyticus</name>
    <dbReference type="NCBI Taxonomy" id="927083"/>
    <lineage>
        <taxon>Bacteria</taxon>
        <taxon>Pseudomonadati</taxon>
        <taxon>Myxococcota</taxon>
        <taxon>Polyangia</taxon>
        <taxon>Polyangiales</taxon>
        <taxon>Sandaracinaceae</taxon>
        <taxon>Sandaracinus</taxon>
    </lineage>
</organism>
<dbReference type="SUPFAM" id="SSF56349">
    <property type="entry name" value="DNA breaking-rejoining enzymes"/>
    <property type="match status" value="1"/>
</dbReference>
<keyword evidence="2" id="KW-0229">DNA integration</keyword>
<dbReference type="RefSeq" id="WP_053235943.1">
    <property type="nucleotide sequence ID" value="NZ_CP011125.1"/>
</dbReference>
<keyword evidence="3 5" id="KW-0238">DNA-binding</keyword>
<dbReference type="STRING" id="927083.DB32_005990"/>
<dbReference type="AlphaFoldDB" id="A0A0F6YKW0"/>
<dbReference type="Gene3D" id="1.10.443.10">
    <property type="entry name" value="Intergrase catalytic core"/>
    <property type="match status" value="1"/>
</dbReference>